<dbReference type="Gene3D" id="3.40.50.150">
    <property type="entry name" value="Vaccinia Virus protein VP39"/>
    <property type="match status" value="1"/>
</dbReference>
<evidence type="ECO:0000256" key="4">
    <source>
        <dbReference type="PROSITE-ProRule" id="PRU00354"/>
    </source>
</evidence>
<dbReference type="PROSITE" id="PS51006">
    <property type="entry name" value="PABS_2"/>
    <property type="match status" value="1"/>
</dbReference>
<organism evidence="7">
    <name type="scientific">uncultured Desulfovibrio sp</name>
    <dbReference type="NCBI Taxonomy" id="167968"/>
    <lineage>
        <taxon>Bacteria</taxon>
        <taxon>Pseudomonadati</taxon>
        <taxon>Thermodesulfobacteriota</taxon>
        <taxon>Desulfovibrionia</taxon>
        <taxon>Desulfovibrionales</taxon>
        <taxon>Desulfovibrionaceae</taxon>
        <taxon>Desulfovibrio</taxon>
        <taxon>environmental samples</taxon>
    </lineage>
</organism>
<dbReference type="GO" id="GO:0010487">
    <property type="term" value="F:thermospermine synthase activity"/>
    <property type="evidence" value="ECO:0007669"/>
    <property type="project" value="TreeGrafter"/>
</dbReference>
<feature type="transmembrane region" description="Helical" evidence="5">
    <location>
        <begin position="194"/>
        <end position="213"/>
    </location>
</feature>
<dbReference type="PANTHER" id="PTHR43317:SF1">
    <property type="entry name" value="THERMOSPERMINE SYNTHASE ACAULIS5"/>
    <property type="match status" value="1"/>
</dbReference>
<dbReference type="SUPFAM" id="SSF53335">
    <property type="entry name" value="S-adenosyl-L-methionine-dependent methyltransferases"/>
    <property type="match status" value="1"/>
</dbReference>
<feature type="active site" description="Proton acceptor" evidence="4">
    <location>
        <position position="366"/>
    </location>
</feature>
<dbReference type="Pfam" id="PF01564">
    <property type="entry name" value="Spermine_synth"/>
    <property type="match status" value="1"/>
</dbReference>
<keyword evidence="5" id="KW-0472">Membrane</keyword>
<evidence type="ECO:0000256" key="5">
    <source>
        <dbReference type="SAM" id="Phobius"/>
    </source>
</evidence>
<feature type="domain" description="PABS" evidence="6">
    <location>
        <begin position="316"/>
        <end position="449"/>
    </location>
</feature>
<evidence type="ECO:0000259" key="6">
    <source>
        <dbReference type="PROSITE" id="PS51006"/>
    </source>
</evidence>
<name>A0A212L372_9BACT</name>
<dbReference type="InterPro" id="IPR030374">
    <property type="entry name" value="PABS"/>
</dbReference>
<feature type="transmembrane region" description="Helical" evidence="5">
    <location>
        <begin position="142"/>
        <end position="164"/>
    </location>
</feature>
<keyword evidence="5" id="KW-1133">Transmembrane helix</keyword>
<accession>A0A212L372</accession>
<dbReference type="RefSeq" id="WP_179980006.1">
    <property type="nucleotide sequence ID" value="NZ_LT608333.1"/>
</dbReference>
<keyword evidence="5" id="KW-0812">Transmembrane</keyword>
<dbReference type="AlphaFoldDB" id="A0A212L372"/>
<evidence type="ECO:0000256" key="3">
    <source>
        <dbReference type="ARBA" id="ARBA00023115"/>
    </source>
</evidence>
<feature type="transmembrane region" description="Helical" evidence="5">
    <location>
        <begin position="65"/>
        <end position="87"/>
    </location>
</feature>
<sequence length="510" mass="54371">MLELTVFFSGALVMVLEMVGARVLAPYVGTSAIVWTSLIGVVLACLALGAWAGGRMADRHLSRRGLALALAGAGLGCALTALCHSLVGQWVTEGIGNLYVAAVAAAVGIFALPAFFFGAISPYAIRLRIGSVDTAGATVGRLYALSTAGSILGTFLGGFVLISFFGSASILWGVSVCMMALSLCNAARGGKIRAALLALCLIGAVMNGMYGSWQEGRGGVRLVESPYNSIRVYEGMDWGEGGRAVRLMATDPGYSQSGMYLDDPAELYFQYTRFYALGPRFVPQARSVLMLGGGGYSVPKWILAGKSALAAPDEVRMTVVEIDPAMTETARRWFGLKDDARLTVEHEDARAFLNRQQGQYDLVFVDVFNSHYAVPFQMGTVEAARALRRAVAPGGALLMNVISAVNGEDGRLFQGIYGALSAAFEEVQVYCVSRPDRPDEVQNLMVVAFPEKREGTARETARAEEAGANADTGMAAMLATRLTGPLVFDTPPLTDDFAPVERYALMLLRQ</sequence>
<comment type="similarity">
    <text evidence="1">Belongs to the spermidine/spermine synthase family.</text>
</comment>
<feature type="transmembrane region" description="Helical" evidence="5">
    <location>
        <begin position="99"/>
        <end position="121"/>
    </location>
</feature>
<evidence type="ECO:0000256" key="2">
    <source>
        <dbReference type="ARBA" id="ARBA00022679"/>
    </source>
</evidence>
<protein>
    <submittedName>
        <fullName evidence="7">Spermine synthase</fullName>
    </submittedName>
</protein>
<evidence type="ECO:0000256" key="1">
    <source>
        <dbReference type="ARBA" id="ARBA00007867"/>
    </source>
</evidence>
<dbReference type="PANTHER" id="PTHR43317">
    <property type="entry name" value="THERMOSPERMINE SYNTHASE ACAULIS5"/>
    <property type="match status" value="1"/>
</dbReference>
<reference evidence="7" key="1">
    <citation type="submission" date="2016-08" db="EMBL/GenBank/DDBJ databases">
        <authorList>
            <person name="Seilhamer J.J."/>
        </authorList>
    </citation>
    <scope>NUCLEOTIDE SEQUENCE</scope>
    <source>
        <strain evidence="7">86-1</strain>
    </source>
</reference>
<dbReference type="NCBIfam" id="NF037959">
    <property type="entry name" value="MFS_SpdSyn"/>
    <property type="match status" value="1"/>
</dbReference>
<dbReference type="EMBL" id="FMJC01000002">
    <property type="protein sequence ID" value="SCM72001.1"/>
    <property type="molecule type" value="Genomic_DNA"/>
</dbReference>
<feature type="transmembrane region" description="Helical" evidence="5">
    <location>
        <begin position="170"/>
        <end position="187"/>
    </location>
</feature>
<evidence type="ECO:0000313" key="7">
    <source>
        <dbReference type="EMBL" id="SCM72001.1"/>
    </source>
</evidence>
<dbReference type="GO" id="GO:0006596">
    <property type="term" value="P:polyamine biosynthetic process"/>
    <property type="evidence" value="ECO:0007669"/>
    <property type="project" value="UniProtKB-UniRule"/>
</dbReference>
<dbReference type="CDD" id="cd02440">
    <property type="entry name" value="AdoMet_MTases"/>
    <property type="match status" value="1"/>
</dbReference>
<gene>
    <name evidence="7" type="ORF">KL86DES1_20336</name>
</gene>
<dbReference type="InterPro" id="IPR029063">
    <property type="entry name" value="SAM-dependent_MTases_sf"/>
</dbReference>
<keyword evidence="3 4" id="KW-0620">Polyamine biosynthesis</keyword>
<proteinExistence type="inferred from homology"/>
<feature type="transmembrane region" description="Helical" evidence="5">
    <location>
        <begin position="31"/>
        <end position="53"/>
    </location>
</feature>
<keyword evidence="2 4" id="KW-0808">Transferase</keyword>